<comment type="caution">
    <text evidence="1">The sequence shown here is derived from an EMBL/GenBank/DDBJ whole genome shotgun (WGS) entry which is preliminary data.</text>
</comment>
<gene>
    <name evidence="1" type="ORF">AK812_SmicGene12463</name>
</gene>
<dbReference type="EMBL" id="LSRX01000210">
    <property type="protein sequence ID" value="OLQ04461.1"/>
    <property type="molecule type" value="Genomic_DNA"/>
</dbReference>
<protein>
    <recommendedName>
        <fullName evidence="3">ISXO2-like transposase domain-containing protein</fullName>
    </recommendedName>
</protein>
<name>A0A1Q9EAM7_SYMMI</name>
<dbReference type="Proteomes" id="UP000186817">
    <property type="component" value="Unassembled WGS sequence"/>
</dbReference>
<sequence>MDRRALINQRCDSWRVGVHSMAPVGAWLPWAEVLTLAGRCGWSEFDCQAAAETWTSLSGAELTWTDDHSSILRVRLLPLDKTDGVLDLSDDEEIPSAHLEISDTEEVCSPVQAMQPVDRQNNAPQTTPLSAVLTSVVAPSPPAQESKRFFKYGVCPHHRVARQPYVYQSGRHGGRCHFVCQKFWVKDASGRRGAEAKEYARTAAMAVTEWNPALSLLLRNQGCNVQGMEGIHGNGKRRAKLIGTNIQNKTKRQRQKASAKKLNKARVQRQECRRVRRQAKYLQSCTDQLRELDSGNFQKERLAFQKLCSLGWAKKPKKCPACLSKMSALTERCANSLGTTAFFRCRARACHRWWSCLQFTFLKGTYRGLNLQQLLLILQTFYSIHPERHGREMRCVEADCARSQQKKRSLTGIVEVDATSLGSFVRGQRRYHVQIFGLAQRPDDAGNGLRVHVFPLSLANTSLRAVSPVEDLVRVRACGGMQSINTAKCDALVSDGARVYPSVADSLGVPHYHVSHGAGVWRKMFRRRRKPAIQAHSGTIDNFWKQLQECMPAMLAKSVAGSPPQANPELMSYVFQFVLRYHHGGNMLSLMRLLGKFLCEKHFAHLDWC</sequence>
<dbReference type="AlphaFoldDB" id="A0A1Q9EAM7"/>
<keyword evidence="2" id="KW-1185">Reference proteome</keyword>
<evidence type="ECO:0008006" key="3">
    <source>
        <dbReference type="Google" id="ProtNLM"/>
    </source>
</evidence>
<reference evidence="1 2" key="1">
    <citation type="submission" date="2016-02" db="EMBL/GenBank/DDBJ databases">
        <title>Genome analysis of coral dinoflagellate symbionts highlights evolutionary adaptations to a symbiotic lifestyle.</title>
        <authorList>
            <person name="Aranda M."/>
            <person name="Li Y."/>
            <person name="Liew Y.J."/>
            <person name="Baumgarten S."/>
            <person name="Simakov O."/>
            <person name="Wilson M."/>
            <person name="Piel J."/>
            <person name="Ashoor H."/>
            <person name="Bougouffa S."/>
            <person name="Bajic V.B."/>
            <person name="Ryu T."/>
            <person name="Ravasi T."/>
            <person name="Bayer T."/>
            <person name="Micklem G."/>
            <person name="Kim H."/>
            <person name="Bhak J."/>
            <person name="Lajeunesse T.C."/>
            <person name="Voolstra C.R."/>
        </authorList>
    </citation>
    <scope>NUCLEOTIDE SEQUENCE [LARGE SCALE GENOMIC DNA]</scope>
    <source>
        <strain evidence="1 2">CCMP2467</strain>
    </source>
</reference>
<proteinExistence type="predicted"/>
<evidence type="ECO:0000313" key="1">
    <source>
        <dbReference type="EMBL" id="OLQ04461.1"/>
    </source>
</evidence>
<dbReference type="OrthoDB" id="10338732at2759"/>
<evidence type="ECO:0000313" key="2">
    <source>
        <dbReference type="Proteomes" id="UP000186817"/>
    </source>
</evidence>
<organism evidence="1 2">
    <name type="scientific">Symbiodinium microadriaticum</name>
    <name type="common">Dinoflagellate</name>
    <name type="synonym">Zooxanthella microadriatica</name>
    <dbReference type="NCBI Taxonomy" id="2951"/>
    <lineage>
        <taxon>Eukaryota</taxon>
        <taxon>Sar</taxon>
        <taxon>Alveolata</taxon>
        <taxon>Dinophyceae</taxon>
        <taxon>Suessiales</taxon>
        <taxon>Symbiodiniaceae</taxon>
        <taxon>Symbiodinium</taxon>
    </lineage>
</organism>
<accession>A0A1Q9EAM7</accession>